<accession>A0A815WT32</accession>
<name>A0A815WT32_9BILA</name>
<dbReference type="OrthoDB" id="10043812at2759"/>
<dbReference type="EMBL" id="CAJOBE010017071">
    <property type="protein sequence ID" value="CAF4207040.1"/>
    <property type="molecule type" value="Genomic_DNA"/>
</dbReference>
<feature type="non-terminal residue" evidence="2">
    <location>
        <position position="1"/>
    </location>
</feature>
<dbReference type="Proteomes" id="UP000663874">
    <property type="component" value="Unassembled WGS sequence"/>
</dbReference>
<dbReference type="Proteomes" id="UP000663889">
    <property type="component" value="Unassembled WGS sequence"/>
</dbReference>
<dbReference type="EMBL" id="CAJNOU010009670">
    <property type="protein sequence ID" value="CAF1548215.1"/>
    <property type="molecule type" value="Genomic_DNA"/>
</dbReference>
<proteinExistence type="predicted"/>
<dbReference type="Proteomes" id="UP000663882">
    <property type="component" value="Unassembled WGS sequence"/>
</dbReference>
<protein>
    <submittedName>
        <fullName evidence="2">Uncharacterized protein</fullName>
    </submittedName>
</protein>
<evidence type="ECO:0000313" key="2">
    <source>
        <dbReference type="EMBL" id="CAF1548215.1"/>
    </source>
</evidence>
<sequence length="143" mass="16962">DIHPNSSLPIQSNDAVIEAFYKNRFDYLLRNPSKARDEITLFARRVGELVHERLPRLSRVPHRVDISDQRESKGNIDERTLLQMKHKHTLSLIAQRRQLVKKMMIQTKKNQIKMEKLNIKIPLKLNNSSCFRELFERTTTEEQ</sequence>
<evidence type="ECO:0000313" key="4">
    <source>
        <dbReference type="Proteomes" id="UP000663889"/>
    </source>
</evidence>
<organism evidence="2 4">
    <name type="scientific">Rotaria sordida</name>
    <dbReference type="NCBI Taxonomy" id="392033"/>
    <lineage>
        <taxon>Eukaryota</taxon>
        <taxon>Metazoa</taxon>
        <taxon>Spiralia</taxon>
        <taxon>Gnathifera</taxon>
        <taxon>Rotifera</taxon>
        <taxon>Eurotatoria</taxon>
        <taxon>Bdelloidea</taxon>
        <taxon>Philodinida</taxon>
        <taxon>Philodinidae</taxon>
        <taxon>Rotaria</taxon>
    </lineage>
</organism>
<dbReference type="EMBL" id="CAJNOO010012132">
    <property type="protein sequence ID" value="CAF1506411.1"/>
    <property type="molecule type" value="Genomic_DNA"/>
</dbReference>
<evidence type="ECO:0000313" key="3">
    <source>
        <dbReference type="EMBL" id="CAF4207040.1"/>
    </source>
</evidence>
<reference evidence="2" key="1">
    <citation type="submission" date="2021-02" db="EMBL/GenBank/DDBJ databases">
        <authorList>
            <person name="Nowell W R."/>
        </authorList>
    </citation>
    <scope>NUCLEOTIDE SEQUENCE</scope>
</reference>
<gene>
    <name evidence="3" type="ORF">FNK824_LOCUS36561</name>
    <name evidence="1" type="ORF">RFH988_LOCUS38938</name>
    <name evidence="2" type="ORF">SEV965_LOCUS38541</name>
</gene>
<comment type="caution">
    <text evidence="2">The sequence shown here is derived from an EMBL/GenBank/DDBJ whole genome shotgun (WGS) entry which is preliminary data.</text>
</comment>
<evidence type="ECO:0000313" key="1">
    <source>
        <dbReference type="EMBL" id="CAF1506411.1"/>
    </source>
</evidence>
<dbReference type="AlphaFoldDB" id="A0A815WT32"/>